<dbReference type="AlphaFoldDB" id="A0A426Z5J2"/>
<feature type="non-terminal residue" evidence="1">
    <location>
        <position position="1"/>
    </location>
</feature>
<comment type="caution">
    <text evidence="1">The sequence shown here is derived from an EMBL/GenBank/DDBJ whole genome shotgun (WGS) entry which is preliminary data.</text>
</comment>
<organism evidence="1 2">
    <name type="scientific">Ensete ventricosum</name>
    <name type="common">Abyssinian banana</name>
    <name type="synonym">Musa ensete</name>
    <dbReference type="NCBI Taxonomy" id="4639"/>
    <lineage>
        <taxon>Eukaryota</taxon>
        <taxon>Viridiplantae</taxon>
        <taxon>Streptophyta</taxon>
        <taxon>Embryophyta</taxon>
        <taxon>Tracheophyta</taxon>
        <taxon>Spermatophyta</taxon>
        <taxon>Magnoliopsida</taxon>
        <taxon>Liliopsida</taxon>
        <taxon>Zingiberales</taxon>
        <taxon>Musaceae</taxon>
        <taxon>Ensete</taxon>
    </lineage>
</organism>
<dbReference type="PANTHER" id="PTHR45669">
    <property type="entry name" value="GLUTAREDOXIN DOMAIN-CONTAINING CYSTEINE-RICH PROTEIN CG12206-RELATED"/>
    <property type="match status" value="1"/>
</dbReference>
<dbReference type="Gene3D" id="3.40.30.10">
    <property type="entry name" value="Glutaredoxin"/>
    <property type="match status" value="1"/>
</dbReference>
<dbReference type="EMBL" id="AMZH03008302">
    <property type="protein sequence ID" value="RRT59255.1"/>
    <property type="molecule type" value="Genomic_DNA"/>
</dbReference>
<dbReference type="PROSITE" id="PS51354">
    <property type="entry name" value="GLUTAREDOXIN_2"/>
    <property type="match status" value="1"/>
</dbReference>
<gene>
    <name evidence="1" type="ORF">B296_00025851</name>
</gene>
<proteinExistence type="predicted"/>
<protein>
    <submittedName>
        <fullName evidence="1">Uncharacterized protein</fullName>
    </submittedName>
</protein>
<reference evidence="1 2" key="1">
    <citation type="journal article" date="2014" name="Agronomy (Basel)">
        <title>A Draft Genome Sequence for Ensete ventricosum, the Drought-Tolerant Tree Against Hunger.</title>
        <authorList>
            <person name="Harrison J."/>
            <person name="Moore K.A."/>
            <person name="Paszkiewicz K."/>
            <person name="Jones T."/>
            <person name="Grant M."/>
            <person name="Ambacheew D."/>
            <person name="Muzemil S."/>
            <person name="Studholme D.J."/>
        </authorList>
    </citation>
    <scope>NUCLEOTIDE SEQUENCE [LARGE SCALE GENOMIC DNA]</scope>
</reference>
<evidence type="ECO:0000313" key="2">
    <source>
        <dbReference type="Proteomes" id="UP000287651"/>
    </source>
</evidence>
<name>A0A426Z5J2_ENSVE</name>
<dbReference type="SUPFAM" id="SSF52833">
    <property type="entry name" value="Thioredoxin-like"/>
    <property type="match status" value="1"/>
</dbReference>
<dbReference type="PANTHER" id="PTHR45669:SF8">
    <property type="entry name" value="OS01G0829400 PROTEIN"/>
    <property type="match status" value="1"/>
</dbReference>
<sequence length="100" mass="10887">PSSLVFRRVIHRARPASSVIDKCDLSEDSRSLAELQAALGRHRPTLPQVFLAGRCLSGADEICRLHEAGELKALIEGTTPSAAFACGIFMMIDSIEEKIH</sequence>
<dbReference type="InterPro" id="IPR036249">
    <property type="entry name" value="Thioredoxin-like_sf"/>
</dbReference>
<accession>A0A426Z5J2</accession>
<evidence type="ECO:0000313" key="1">
    <source>
        <dbReference type="EMBL" id="RRT59255.1"/>
    </source>
</evidence>
<dbReference type="Proteomes" id="UP000287651">
    <property type="component" value="Unassembled WGS sequence"/>
</dbReference>